<evidence type="ECO:0000313" key="3">
    <source>
        <dbReference type="EMBL" id="KZS92287.1"/>
    </source>
</evidence>
<reference evidence="3 4" key="1">
    <citation type="journal article" date="2016" name="Mol. Biol. Evol.">
        <title>Comparative Genomics of Early-Diverging Mushroom-Forming Fungi Provides Insights into the Origins of Lignocellulose Decay Capabilities.</title>
        <authorList>
            <person name="Nagy L.G."/>
            <person name="Riley R."/>
            <person name="Tritt A."/>
            <person name="Adam C."/>
            <person name="Daum C."/>
            <person name="Floudas D."/>
            <person name="Sun H."/>
            <person name="Yadav J.S."/>
            <person name="Pangilinan J."/>
            <person name="Larsson K.H."/>
            <person name="Matsuura K."/>
            <person name="Barry K."/>
            <person name="Labutti K."/>
            <person name="Kuo R."/>
            <person name="Ohm R.A."/>
            <person name="Bhattacharya S.S."/>
            <person name="Shirouzu T."/>
            <person name="Yoshinaga Y."/>
            <person name="Martin F.M."/>
            <person name="Grigoriev I.V."/>
            <person name="Hibbett D.S."/>
        </authorList>
    </citation>
    <scope>NUCLEOTIDE SEQUENCE [LARGE SCALE GENOMIC DNA]</scope>
    <source>
        <strain evidence="3 4">HHB9708</strain>
    </source>
</reference>
<feature type="chain" id="PRO_5007853346" evidence="2">
    <location>
        <begin position="22"/>
        <end position="68"/>
    </location>
</feature>
<keyword evidence="2" id="KW-0732">Signal</keyword>
<accession>A0A164TDQ5</accession>
<dbReference type="Proteomes" id="UP000076722">
    <property type="component" value="Unassembled WGS sequence"/>
</dbReference>
<evidence type="ECO:0000313" key="4">
    <source>
        <dbReference type="Proteomes" id="UP000076722"/>
    </source>
</evidence>
<feature type="region of interest" description="Disordered" evidence="1">
    <location>
        <begin position="26"/>
        <end position="68"/>
    </location>
</feature>
<proteinExistence type="predicted"/>
<gene>
    <name evidence="3" type="ORF">SISNIDRAFT_456039</name>
</gene>
<keyword evidence="4" id="KW-1185">Reference proteome</keyword>
<evidence type="ECO:0000256" key="1">
    <source>
        <dbReference type="SAM" id="MobiDB-lite"/>
    </source>
</evidence>
<dbReference type="AlphaFoldDB" id="A0A164TDQ5"/>
<protein>
    <submittedName>
        <fullName evidence="3">Uncharacterized protein</fullName>
    </submittedName>
</protein>
<sequence>MQFFILIRPLIVCIFVSDALAAPGGPRLGHDLQSMQERHPAPASNVVSLKKRESQNCGQLGAPSCDEE</sequence>
<organism evidence="3 4">
    <name type="scientific">Sistotremastrum niveocremeum HHB9708</name>
    <dbReference type="NCBI Taxonomy" id="1314777"/>
    <lineage>
        <taxon>Eukaryota</taxon>
        <taxon>Fungi</taxon>
        <taxon>Dikarya</taxon>
        <taxon>Basidiomycota</taxon>
        <taxon>Agaricomycotina</taxon>
        <taxon>Agaricomycetes</taxon>
        <taxon>Sistotremastrales</taxon>
        <taxon>Sistotremastraceae</taxon>
        <taxon>Sertulicium</taxon>
        <taxon>Sertulicium niveocremeum</taxon>
    </lineage>
</organism>
<dbReference type="EMBL" id="KV419411">
    <property type="protein sequence ID" value="KZS92287.1"/>
    <property type="molecule type" value="Genomic_DNA"/>
</dbReference>
<feature type="signal peptide" evidence="2">
    <location>
        <begin position="1"/>
        <end position="21"/>
    </location>
</feature>
<name>A0A164TDQ5_9AGAM</name>
<evidence type="ECO:0000256" key="2">
    <source>
        <dbReference type="SAM" id="SignalP"/>
    </source>
</evidence>